<evidence type="ECO:0000256" key="1">
    <source>
        <dbReference type="ARBA" id="ARBA00023002"/>
    </source>
</evidence>
<dbReference type="InterPro" id="IPR006076">
    <property type="entry name" value="FAD-dep_OxRdtase"/>
</dbReference>
<dbReference type="GO" id="GO:0032981">
    <property type="term" value="P:mitochondrial respiratory chain complex I assembly"/>
    <property type="evidence" value="ECO:0007669"/>
    <property type="project" value="TreeGrafter"/>
</dbReference>
<comment type="caution">
    <text evidence="3">The sequence shown here is derived from an EMBL/GenBank/DDBJ whole genome shotgun (WGS) entry which is preliminary data.</text>
</comment>
<name>A0A4R2LC44_9GAMM</name>
<dbReference type="Pfam" id="PF01266">
    <property type="entry name" value="DAO"/>
    <property type="match status" value="1"/>
</dbReference>
<evidence type="ECO:0000313" key="3">
    <source>
        <dbReference type="EMBL" id="TCO81995.1"/>
    </source>
</evidence>
<reference evidence="3 4" key="1">
    <citation type="submission" date="2019-03" db="EMBL/GenBank/DDBJ databases">
        <title>Genomic Encyclopedia of Type Strains, Phase IV (KMG-IV): sequencing the most valuable type-strain genomes for metagenomic binning, comparative biology and taxonomic classification.</title>
        <authorList>
            <person name="Goeker M."/>
        </authorList>
    </citation>
    <scope>NUCLEOTIDE SEQUENCE [LARGE SCALE GENOMIC DNA]</scope>
    <source>
        <strain evidence="3 4">DSM 25287</strain>
    </source>
</reference>
<dbReference type="EMBL" id="SLWY01000006">
    <property type="protein sequence ID" value="TCO81995.1"/>
    <property type="molecule type" value="Genomic_DNA"/>
</dbReference>
<dbReference type="Gene3D" id="3.30.9.10">
    <property type="entry name" value="D-Amino Acid Oxidase, subunit A, domain 2"/>
    <property type="match status" value="1"/>
</dbReference>
<dbReference type="SUPFAM" id="SSF51905">
    <property type="entry name" value="FAD/NAD(P)-binding domain"/>
    <property type="match status" value="1"/>
</dbReference>
<dbReference type="OrthoDB" id="5287468at2"/>
<dbReference type="GO" id="GO:0005737">
    <property type="term" value="C:cytoplasm"/>
    <property type="evidence" value="ECO:0007669"/>
    <property type="project" value="TreeGrafter"/>
</dbReference>
<dbReference type="RefSeq" id="WP_132540178.1">
    <property type="nucleotide sequence ID" value="NZ_SLWY01000006.1"/>
</dbReference>
<dbReference type="Proteomes" id="UP000295765">
    <property type="component" value="Unassembled WGS sequence"/>
</dbReference>
<dbReference type="Gene3D" id="3.50.50.60">
    <property type="entry name" value="FAD/NAD(P)-binding domain"/>
    <property type="match status" value="1"/>
</dbReference>
<evidence type="ECO:0000259" key="2">
    <source>
        <dbReference type="Pfam" id="PF01266"/>
    </source>
</evidence>
<sequence>MHEHYDVVIAGGAVVGSAAAYFLAASADFDGSVLVVEKDPGYQRAATTLSAASIRHQFSTPENIRLSQFGSAFIQHLGDYLAVDGEVPDVGFHEAGYLFLASPAGRAVLEHNHRVQRELGAAVTLLEPPALAARFPWLAVDDLAAGSLGLAGEGWFDAYSLLRALRRKAQALGVHYVADEVVGLQREARAIRRVRLASGAQVGCGRLINAAGASGSTALAALAGIDLPVHSRKRCVFYFRCHDGLPGCPLVVDPSGAYFRPEGPGFIAGIAPPAAADPDCSDFDVDHALFDEVLWPLLARRVPAFEALKVHNAWAGHYDVNVFDHNVILGPHPDLDNLLFANGFSGHGLQQAPAVGRALAELVAYGAYRSLDLRALGWERVLANRPLRELNVV</sequence>
<gene>
    <name evidence="3" type="ORF">EV699_10690</name>
</gene>
<dbReference type="PANTHER" id="PTHR13847">
    <property type="entry name" value="SARCOSINE DEHYDROGENASE-RELATED"/>
    <property type="match status" value="1"/>
</dbReference>
<organism evidence="3 4">
    <name type="scientific">Plasticicumulans lactativorans</name>
    <dbReference type="NCBI Taxonomy" id="1133106"/>
    <lineage>
        <taxon>Bacteria</taxon>
        <taxon>Pseudomonadati</taxon>
        <taxon>Pseudomonadota</taxon>
        <taxon>Gammaproteobacteria</taxon>
        <taxon>Candidatus Competibacteraceae</taxon>
        <taxon>Plasticicumulans</taxon>
    </lineage>
</organism>
<proteinExistence type="predicted"/>
<accession>A0A4R2LC44</accession>
<feature type="domain" description="FAD dependent oxidoreductase" evidence="2">
    <location>
        <begin position="6"/>
        <end position="362"/>
    </location>
</feature>
<keyword evidence="4" id="KW-1185">Reference proteome</keyword>
<dbReference type="InterPro" id="IPR036188">
    <property type="entry name" value="FAD/NAD-bd_sf"/>
</dbReference>
<dbReference type="GO" id="GO:0016491">
    <property type="term" value="F:oxidoreductase activity"/>
    <property type="evidence" value="ECO:0007669"/>
    <property type="project" value="UniProtKB-KW"/>
</dbReference>
<protein>
    <submittedName>
        <fullName evidence="3">Glycine/D-amino acid oxidase-like deaminating enzyme</fullName>
    </submittedName>
</protein>
<evidence type="ECO:0000313" key="4">
    <source>
        <dbReference type="Proteomes" id="UP000295765"/>
    </source>
</evidence>
<keyword evidence="1" id="KW-0560">Oxidoreductase</keyword>
<dbReference type="PANTHER" id="PTHR13847:SF287">
    <property type="entry name" value="FAD-DEPENDENT OXIDOREDUCTASE DOMAIN-CONTAINING PROTEIN 1"/>
    <property type="match status" value="1"/>
</dbReference>
<dbReference type="AlphaFoldDB" id="A0A4R2LC44"/>